<dbReference type="Proteomes" id="UP001381693">
    <property type="component" value="Unassembled WGS sequence"/>
</dbReference>
<dbReference type="AlphaFoldDB" id="A0AAN8XMD3"/>
<comment type="caution">
    <text evidence="1">The sequence shown here is derived from an EMBL/GenBank/DDBJ whole genome shotgun (WGS) entry which is preliminary data.</text>
</comment>
<sequence>MLVSKAYLNTAPLKPMVGQPMRIHQKYDTILFTIHTPRTIPSTFHNQVKEELDSMVQQGITKPIGDDPSEWYHLLVVTSKDQGVCIAVNLTHLICQVSWPTQPSLKHFGAIHNVTPSARYFTPADVLCGPSTTGSTPELLPYLFTTVWHAGKHLCIPDALLRAPVSRPTPEDEIPAVNIVTHLRSIITMNNISSEKDSSLHDSDKTLQDLCTAACTDPSYTSLLEDMTSGFPSNGYELSSAVLPCWAI</sequence>
<name>A0AAN8XMD3_HALRR</name>
<organism evidence="1 2">
    <name type="scientific">Halocaridina rubra</name>
    <name type="common">Hawaiian red shrimp</name>
    <dbReference type="NCBI Taxonomy" id="373956"/>
    <lineage>
        <taxon>Eukaryota</taxon>
        <taxon>Metazoa</taxon>
        <taxon>Ecdysozoa</taxon>
        <taxon>Arthropoda</taxon>
        <taxon>Crustacea</taxon>
        <taxon>Multicrustacea</taxon>
        <taxon>Malacostraca</taxon>
        <taxon>Eumalacostraca</taxon>
        <taxon>Eucarida</taxon>
        <taxon>Decapoda</taxon>
        <taxon>Pleocyemata</taxon>
        <taxon>Caridea</taxon>
        <taxon>Atyoidea</taxon>
        <taxon>Atyidae</taxon>
        <taxon>Halocaridina</taxon>
    </lineage>
</organism>
<accession>A0AAN8XMD3</accession>
<protein>
    <submittedName>
        <fullName evidence="1">Uncharacterized protein</fullName>
    </submittedName>
</protein>
<reference evidence="1 2" key="1">
    <citation type="submission" date="2023-11" db="EMBL/GenBank/DDBJ databases">
        <title>Halocaridina rubra genome assembly.</title>
        <authorList>
            <person name="Smith C."/>
        </authorList>
    </citation>
    <scope>NUCLEOTIDE SEQUENCE [LARGE SCALE GENOMIC DNA]</scope>
    <source>
        <strain evidence="1">EP-1</strain>
        <tissue evidence="1">Whole</tissue>
    </source>
</reference>
<dbReference type="EMBL" id="JAXCGZ010003958">
    <property type="protein sequence ID" value="KAK7082588.1"/>
    <property type="molecule type" value="Genomic_DNA"/>
</dbReference>
<gene>
    <name evidence="1" type="ORF">SK128_006920</name>
</gene>
<evidence type="ECO:0000313" key="2">
    <source>
        <dbReference type="Proteomes" id="UP001381693"/>
    </source>
</evidence>
<keyword evidence="2" id="KW-1185">Reference proteome</keyword>
<evidence type="ECO:0000313" key="1">
    <source>
        <dbReference type="EMBL" id="KAK7082588.1"/>
    </source>
</evidence>
<proteinExistence type="predicted"/>